<sequence length="79" mass="8271">MACEFLSDLLVLAVGGVVVDGAHRVLTSPQDLAVLVPFPPPAIPDEPFSPGVAKTNLARIETHEPFRISQVGVRGAEGP</sequence>
<dbReference type="EMBL" id="BARS01041612">
    <property type="protein sequence ID" value="GAG34128.1"/>
    <property type="molecule type" value="Genomic_DNA"/>
</dbReference>
<feature type="non-terminal residue" evidence="1">
    <location>
        <position position="79"/>
    </location>
</feature>
<protein>
    <submittedName>
        <fullName evidence="1">Uncharacterized protein</fullName>
    </submittedName>
</protein>
<dbReference type="AlphaFoldDB" id="X0XBU2"/>
<gene>
    <name evidence="1" type="ORF">S01H1_63260</name>
</gene>
<proteinExistence type="predicted"/>
<organism evidence="1">
    <name type="scientific">marine sediment metagenome</name>
    <dbReference type="NCBI Taxonomy" id="412755"/>
    <lineage>
        <taxon>unclassified sequences</taxon>
        <taxon>metagenomes</taxon>
        <taxon>ecological metagenomes</taxon>
    </lineage>
</organism>
<evidence type="ECO:0000313" key="1">
    <source>
        <dbReference type="EMBL" id="GAG34128.1"/>
    </source>
</evidence>
<reference evidence="1" key="1">
    <citation type="journal article" date="2014" name="Front. Microbiol.">
        <title>High frequency of phylogenetically diverse reductive dehalogenase-homologous genes in deep subseafloor sedimentary metagenomes.</title>
        <authorList>
            <person name="Kawai M."/>
            <person name="Futagami T."/>
            <person name="Toyoda A."/>
            <person name="Takaki Y."/>
            <person name="Nishi S."/>
            <person name="Hori S."/>
            <person name="Arai W."/>
            <person name="Tsubouchi T."/>
            <person name="Morono Y."/>
            <person name="Uchiyama I."/>
            <person name="Ito T."/>
            <person name="Fujiyama A."/>
            <person name="Inagaki F."/>
            <person name="Takami H."/>
        </authorList>
    </citation>
    <scope>NUCLEOTIDE SEQUENCE</scope>
    <source>
        <strain evidence="1">Expedition CK06-06</strain>
    </source>
</reference>
<accession>X0XBU2</accession>
<comment type="caution">
    <text evidence="1">The sequence shown here is derived from an EMBL/GenBank/DDBJ whole genome shotgun (WGS) entry which is preliminary data.</text>
</comment>
<name>X0XBU2_9ZZZZ</name>